<feature type="compositionally biased region" description="Acidic residues" evidence="2">
    <location>
        <begin position="143"/>
        <end position="160"/>
    </location>
</feature>
<dbReference type="CDD" id="cd00051">
    <property type="entry name" value="EFh"/>
    <property type="match status" value="1"/>
</dbReference>
<evidence type="ECO:0000259" key="3">
    <source>
        <dbReference type="PROSITE" id="PS50222"/>
    </source>
</evidence>
<dbReference type="EMBL" id="PYSW02000001">
    <property type="protein sequence ID" value="KAG2394193.1"/>
    <property type="molecule type" value="Genomic_DNA"/>
</dbReference>
<accession>A0AA88KQG1</accession>
<dbReference type="InterPro" id="IPR018247">
    <property type="entry name" value="EF_Hand_1_Ca_BS"/>
</dbReference>
<dbReference type="PROSITE" id="PS50222">
    <property type="entry name" value="EF_HAND_2"/>
    <property type="match status" value="2"/>
</dbReference>
<gene>
    <name evidence="4" type="ORF">C9374_003957</name>
</gene>
<dbReference type="GeneID" id="68096412"/>
<dbReference type="SUPFAM" id="SSF47473">
    <property type="entry name" value="EF-hand"/>
    <property type="match status" value="1"/>
</dbReference>
<comment type="caution">
    <text evidence="4">The sequence shown here is derived from an EMBL/GenBank/DDBJ whole genome shotgun (WGS) entry which is preliminary data.</text>
</comment>
<dbReference type="PROSITE" id="PS00018">
    <property type="entry name" value="EF_HAND_1"/>
    <property type="match status" value="1"/>
</dbReference>
<feature type="domain" description="EF-hand" evidence="3">
    <location>
        <begin position="24"/>
        <end position="59"/>
    </location>
</feature>
<feature type="domain" description="EF-hand" evidence="3">
    <location>
        <begin position="76"/>
        <end position="111"/>
    </location>
</feature>
<dbReference type="Pfam" id="PF00036">
    <property type="entry name" value="EF-hand_1"/>
    <property type="match status" value="1"/>
</dbReference>
<feature type="region of interest" description="Disordered" evidence="2">
    <location>
        <begin position="125"/>
        <end position="178"/>
    </location>
</feature>
<dbReference type="AlphaFoldDB" id="A0AA88KQG1"/>
<dbReference type="Gene3D" id="1.10.238.10">
    <property type="entry name" value="EF-hand"/>
    <property type="match status" value="1"/>
</dbReference>
<keyword evidence="5" id="KW-1185">Reference proteome</keyword>
<organism evidence="4 5">
    <name type="scientific">Naegleria lovaniensis</name>
    <name type="common">Amoeba</name>
    <dbReference type="NCBI Taxonomy" id="51637"/>
    <lineage>
        <taxon>Eukaryota</taxon>
        <taxon>Discoba</taxon>
        <taxon>Heterolobosea</taxon>
        <taxon>Tetramitia</taxon>
        <taxon>Eutetramitia</taxon>
        <taxon>Vahlkampfiidae</taxon>
        <taxon>Naegleria</taxon>
    </lineage>
</organism>
<evidence type="ECO:0000256" key="2">
    <source>
        <dbReference type="SAM" id="MobiDB-lite"/>
    </source>
</evidence>
<dbReference type="RefSeq" id="XP_044556087.1">
    <property type="nucleotide sequence ID" value="XM_044693542.1"/>
</dbReference>
<dbReference type="InterPro" id="IPR011992">
    <property type="entry name" value="EF-hand-dom_pair"/>
</dbReference>
<dbReference type="SMART" id="SM00054">
    <property type="entry name" value="EFh"/>
    <property type="match status" value="2"/>
</dbReference>
<reference evidence="4 5" key="1">
    <citation type="journal article" date="2018" name="BMC Genomics">
        <title>The genome of Naegleria lovaniensis, the basis for a comparative approach to unravel pathogenicity factors of the human pathogenic amoeba N. fowleri.</title>
        <authorList>
            <person name="Liechti N."/>
            <person name="Schurch N."/>
            <person name="Bruggmann R."/>
            <person name="Wittwer M."/>
        </authorList>
    </citation>
    <scope>NUCLEOTIDE SEQUENCE [LARGE SCALE GENOMIC DNA]</scope>
    <source>
        <strain evidence="4 5">ATCC 30569</strain>
    </source>
</reference>
<dbReference type="Proteomes" id="UP000816034">
    <property type="component" value="Unassembled WGS sequence"/>
</dbReference>
<protein>
    <recommendedName>
        <fullName evidence="3">EF-hand domain-containing protein</fullName>
    </recommendedName>
</protein>
<keyword evidence="1" id="KW-0106">Calcium</keyword>
<dbReference type="GO" id="GO:0005509">
    <property type="term" value="F:calcium ion binding"/>
    <property type="evidence" value="ECO:0007669"/>
    <property type="project" value="InterPro"/>
</dbReference>
<evidence type="ECO:0000256" key="1">
    <source>
        <dbReference type="ARBA" id="ARBA00022837"/>
    </source>
</evidence>
<evidence type="ECO:0000313" key="5">
    <source>
        <dbReference type="Proteomes" id="UP000816034"/>
    </source>
</evidence>
<name>A0AA88KQG1_NAELO</name>
<proteinExistence type="predicted"/>
<dbReference type="InterPro" id="IPR002048">
    <property type="entry name" value="EF_hand_dom"/>
</dbReference>
<dbReference type="Pfam" id="PF13833">
    <property type="entry name" value="EF-hand_8"/>
    <property type="match status" value="1"/>
</dbReference>
<evidence type="ECO:0000313" key="4">
    <source>
        <dbReference type="EMBL" id="KAG2394193.1"/>
    </source>
</evidence>
<sequence>MGITQNKLLTVVKDLSLEKLQSGLSSEEAEKLWNEADTNKDGILSESEAKELLKDLNSSVMNKIKLSLQKLEEYLQSDELLKEWMSDCDENKDGKITKEEFMKVLTTGHAIDKIPKILLEGVHDIEEQDKKRKLSQRLSEDKAADEEDEDQNGNVAEEDEPNTKKVKTVSEENMESFM</sequence>